<evidence type="ECO:0000313" key="1">
    <source>
        <dbReference type="EMBL" id="BCK58278.1"/>
    </source>
</evidence>
<dbReference type="Proteomes" id="UP000516173">
    <property type="component" value="Chromosome"/>
</dbReference>
<organism evidence="1 2">
    <name type="scientific">Nocardia wallacei</name>
    <dbReference type="NCBI Taxonomy" id="480035"/>
    <lineage>
        <taxon>Bacteria</taxon>
        <taxon>Bacillati</taxon>
        <taxon>Actinomycetota</taxon>
        <taxon>Actinomycetes</taxon>
        <taxon>Mycobacteriales</taxon>
        <taxon>Nocardiaceae</taxon>
        <taxon>Nocardia</taxon>
    </lineage>
</organism>
<dbReference type="KEGG" id="nwl:NWFMUON74_60500"/>
<name>A0A7G1KSP7_9NOCA</name>
<dbReference type="EMBL" id="AP023396">
    <property type="protein sequence ID" value="BCK58278.1"/>
    <property type="molecule type" value="Genomic_DNA"/>
</dbReference>
<accession>A0A7G1KSP7</accession>
<protein>
    <submittedName>
        <fullName evidence="1">Uncharacterized protein</fullName>
    </submittedName>
</protein>
<dbReference type="GeneID" id="80350469"/>
<dbReference type="RefSeq" id="WP_187685049.1">
    <property type="nucleotide sequence ID" value="NZ_AP023396.1"/>
</dbReference>
<dbReference type="AlphaFoldDB" id="A0A7G1KSP7"/>
<keyword evidence="2" id="KW-1185">Reference proteome</keyword>
<sequence>MWEWSRTVAERAVAAVWTRPAREPEPTVVDPETWREATERDDDRDDADAMAVSAQLGEYCLIA</sequence>
<proteinExistence type="predicted"/>
<evidence type="ECO:0000313" key="2">
    <source>
        <dbReference type="Proteomes" id="UP000516173"/>
    </source>
</evidence>
<gene>
    <name evidence="1" type="ORF">NWFMUON74_60500</name>
</gene>
<reference evidence="1 2" key="1">
    <citation type="submission" date="2020-08" db="EMBL/GenBank/DDBJ databases">
        <title>Genome Sequencing of Nocardia wallacei strain FMUON74 and assembly.</title>
        <authorList>
            <person name="Toyokawa M."/>
            <person name="Uesaka K."/>
        </authorList>
    </citation>
    <scope>NUCLEOTIDE SEQUENCE [LARGE SCALE GENOMIC DNA]</scope>
    <source>
        <strain evidence="1 2">FMUON74</strain>
    </source>
</reference>